<keyword evidence="5" id="KW-0812">Transmembrane</keyword>
<dbReference type="InterPro" id="IPR002502">
    <property type="entry name" value="Amidase_domain"/>
</dbReference>
<evidence type="ECO:0000256" key="2">
    <source>
        <dbReference type="ARBA" id="ARBA00022588"/>
    </source>
</evidence>
<keyword evidence="2" id="KW-0399">Innate immunity</keyword>
<dbReference type="InterPro" id="IPR006619">
    <property type="entry name" value="PGRP_domain_met/bac"/>
</dbReference>
<keyword evidence="3" id="KW-0391">Immunity</keyword>
<dbReference type="PANTHER" id="PTHR11022:SF74">
    <property type="entry name" value="PEPTIDOGLYCAN-RECOGNITION PROTEIN SA"/>
    <property type="match status" value="1"/>
</dbReference>
<evidence type="ECO:0000259" key="7">
    <source>
        <dbReference type="SMART" id="SM00701"/>
    </source>
</evidence>
<proteinExistence type="inferred from homology"/>
<dbReference type="Proteomes" id="UP001154078">
    <property type="component" value="Chromosome 2"/>
</dbReference>
<evidence type="ECO:0000259" key="6">
    <source>
        <dbReference type="SMART" id="SM00644"/>
    </source>
</evidence>
<evidence type="ECO:0000256" key="1">
    <source>
        <dbReference type="ARBA" id="ARBA00007553"/>
    </source>
</evidence>
<organism evidence="8 9">
    <name type="scientific">Brassicogethes aeneus</name>
    <name type="common">Rape pollen beetle</name>
    <name type="synonym">Meligethes aeneus</name>
    <dbReference type="NCBI Taxonomy" id="1431903"/>
    <lineage>
        <taxon>Eukaryota</taxon>
        <taxon>Metazoa</taxon>
        <taxon>Ecdysozoa</taxon>
        <taxon>Arthropoda</taxon>
        <taxon>Hexapoda</taxon>
        <taxon>Insecta</taxon>
        <taxon>Pterygota</taxon>
        <taxon>Neoptera</taxon>
        <taxon>Endopterygota</taxon>
        <taxon>Coleoptera</taxon>
        <taxon>Polyphaga</taxon>
        <taxon>Cucujiformia</taxon>
        <taxon>Nitidulidae</taxon>
        <taxon>Meligethinae</taxon>
        <taxon>Brassicogethes</taxon>
    </lineage>
</organism>
<dbReference type="GO" id="GO:0008270">
    <property type="term" value="F:zinc ion binding"/>
    <property type="evidence" value="ECO:0007669"/>
    <property type="project" value="InterPro"/>
</dbReference>
<sequence>MKNVKSKHEYPIDEGCTQVILRDDDDNLEVVKLAEICGREGILDPNKASVNITESEDVIVGPVTQFYAPVTIYQNINGEINGTEKNEVDKKLSEPITESPLSIVNEDTPKLINKGFNISKKNLRKSIAGKNCKIAYIFIFAFIISLGVGLTFYTNSKPPEENNSTNPTVSPLSNTTSKNEPKGEYIQRDVWGAWYPINGVNALAHPVPLVVIKHTAGRFSSEYLNCRLLIKDIQSYHQNDKHMTDISYNFLVCGDENIYVGRGWEIQNAQRHDSIDIAFVGDFDHMHLTSGMVKSAQKLISDGIVDRKISQDYKLVAHSQTAPQSSPGKYALEEIKKWPHYYSGKLY</sequence>
<feature type="domain" description="N-acetylmuramoyl-L-alanine amidase" evidence="6">
    <location>
        <begin position="195"/>
        <end position="328"/>
    </location>
</feature>
<dbReference type="SMART" id="SM00644">
    <property type="entry name" value="Ami_2"/>
    <property type="match status" value="1"/>
</dbReference>
<dbReference type="CDD" id="cd06583">
    <property type="entry name" value="PGRP"/>
    <property type="match status" value="1"/>
</dbReference>
<dbReference type="InterPro" id="IPR036505">
    <property type="entry name" value="Amidase/PGRP_sf"/>
</dbReference>
<dbReference type="GO" id="GO:0008745">
    <property type="term" value="F:N-acetylmuramoyl-L-alanine amidase activity"/>
    <property type="evidence" value="ECO:0007669"/>
    <property type="project" value="InterPro"/>
</dbReference>
<feature type="domain" description="Peptidoglycan recognition protein family" evidence="7">
    <location>
        <begin position="183"/>
        <end position="322"/>
    </location>
</feature>
<evidence type="ECO:0000313" key="8">
    <source>
        <dbReference type="EMBL" id="CAH0551275.1"/>
    </source>
</evidence>
<dbReference type="GO" id="GO:0045087">
    <property type="term" value="P:innate immune response"/>
    <property type="evidence" value="ECO:0007669"/>
    <property type="project" value="UniProtKB-KW"/>
</dbReference>
<dbReference type="Gene3D" id="3.40.80.10">
    <property type="entry name" value="Peptidoglycan recognition protein-like"/>
    <property type="match status" value="1"/>
</dbReference>
<keyword evidence="5" id="KW-1133">Transmembrane helix</keyword>
<gene>
    <name evidence="8" type="ORF">MELIAE_LOCUS3920</name>
</gene>
<dbReference type="PANTHER" id="PTHR11022">
    <property type="entry name" value="PEPTIDOGLYCAN RECOGNITION PROTEIN"/>
    <property type="match status" value="1"/>
</dbReference>
<feature type="compositionally biased region" description="Polar residues" evidence="4">
    <location>
        <begin position="158"/>
        <end position="178"/>
    </location>
</feature>
<dbReference type="AlphaFoldDB" id="A0A9P0B0E1"/>
<dbReference type="EMBL" id="OV121133">
    <property type="protein sequence ID" value="CAH0551275.1"/>
    <property type="molecule type" value="Genomic_DNA"/>
</dbReference>
<feature type="transmembrane region" description="Helical" evidence="5">
    <location>
        <begin position="134"/>
        <end position="153"/>
    </location>
</feature>
<keyword evidence="5" id="KW-0472">Membrane</keyword>
<feature type="region of interest" description="Disordered" evidence="4">
    <location>
        <begin position="158"/>
        <end position="180"/>
    </location>
</feature>
<protein>
    <submittedName>
        <fullName evidence="8">Uncharacterized protein</fullName>
    </submittedName>
</protein>
<accession>A0A9P0B0E1</accession>
<evidence type="ECO:0000256" key="4">
    <source>
        <dbReference type="SAM" id="MobiDB-lite"/>
    </source>
</evidence>
<keyword evidence="9" id="KW-1185">Reference proteome</keyword>
<dbReference type="GO" id="GO:0009253">
    <property type="term" value="P:peptidoglycan catabolic process"/>
    <property type="evidence" value="ECO:0007669"/>
    <property type="project" value="InterPro"/>
</dbReference>
<dbReference type="SMART" id="SM00701">
    <property type="entry name" value="PGRP"/>
    <property type="match status" value="1"/>
</dbReference>
<dbReference type="SUPFAM" id="SSF55846">
    <property type="entry name" value="N-acetylmuramoyl-L-alanine amidase-like"/>
    <property type="match status" value="1"/>
</dbReference>
<dbReference type="OrthoDB" id="10001926at2759"/>
<evidence type="ECO:0000256" key="5">
    <source>
        <dbReference type="SAM" id="Phobius"/>
    </source>
</evidence>
<dbReference type="Pfam" id="PF01510">
    <property type="entry name" value="Amidase_2"/>
    <property type="match status" value="1"/>
</dbReference>
<name>A0A9P0B0E1_BRAAE</name>
<evidence type="ECO:0000256" key="3">
    <source>
        <dbReference type="ARBA" id="ARBA00022859"/>
    </source>
</evidence>
<comment type="similarity">
    <text evidence="1">Belongs to the N-acetylmuramoyl-L-alanine amidase 2 family.</text>
</comment>
<dbReference type="InterPro" id="IPR015510">
    <property type="entry name" value="PGRP"/>
</dbReference>
<reference evidence="8" key="1">
    <citation type="submission" date="2021-12" db="EMBL/GenBank/DDBJ databases">
        <authorList>
            <person name="King R."/>
        </authorList>
    </citation>
    <scope>NUCLEOTIDE SEQUENCE</scope>
</reference>
<evidence type="ECO:0000313" key="9">
    <source>
        <dbReference type="Proteomes" id="UP001154078"/>
    </source>
</evidence>